<feature type="binding site" evidence="11">
    <location>
        <position position="249"/>
    </location>
    <ligand>
        <name>substrate</name>
    </ligand>
</feature>
<comment type="similarity">
    <text evidence="1 9">Belongs to the metallo-dependent hydrolases superfamily. NagA family.</text>
</comment>
<comment type="caution">
    <text evidence="14">The sequence shown here is derived from an EMBL/GenBank/DDBJ whole genome shotgun (WGS) entry which is preliminary data.</text>
</comment>
<dbReference type="NCBIfam" id="TIGR00221">
    <property type="entry name" value="nagA"/>
    <property type="match status" value="1"/>
</dbReference>
<dbReference type="GO" id="GO:0046872">
    <property type="term" value="F:metal ion binding"/>
    <property type="evidence" value="ECO:0007669"/>
    <property type="project" value="UniProtKB-KW"/>
</dbReference>
<dbReference type="InterPro" id="IPR011059">
    <property type="entry name" value="Metal-dep_hydrolase_composite"/>
</dbReference>
<dbReference type="CDD" id="cd00854">
    <property type="entry name" value="NagA"/>
    <property type="match status" value="1"/>
</dbReference>
<dbReference type="InterPro" id="IPR006680">
    <property type="entry name" value="Amidohydro-rel"/>
</dbReference>
<evidence type="ECO:0000256" key="11">
    <source>
        <dbReference type="PIRSR" id="PIRSR038994-2"/>
    </source>
</evidence>
<dbReference type="InterPro" id="IPR032466">
    <property type="entry name" value="Metal_Hydrolase"/>
</dbReference>
<feature type="binding site" evidence="11">
    <location>
        <begin position="217"/>
        <end position="218"/>
    </location>
    <ligand>
        <name>substrate</name>
    </ligand>
</feature>
<dbReference type="FunFam" id="3.20.20.140:FF:000004">
    <property type="entry name" value="N-acetylglucosamine-6-phosphate deacetylase"/>
    <property type="match status" value="1"/>
</dbReference>
<protein>
    <recommendedName>
        <fullName evidence="3">N-acetylglucosamine-6-phosphate deacetylase</fullName>
        <ecNumber evidence="2">3.5.1.25</ecNumber>
    </recommendedName>
</protein>
<dbReference type="Proteomes" id="UP000030014">
    <property type="component" value="Unassembled WGS sequence"/>
</dbReference>
<feature type="binding site" evidence="11">
    <location>
        <position position="225"/>
    </location>
    <ligand>
        <name>substrate</name>
    </ligand>
</feature>
<feature type="binding site" evidence="12">
    <location>
        <position position="193"/>
    </location>
    <ligand>
        <name>Zn(2+)</name>
        <dbReference type="ChEBI" id="CHEBI:29105"/>
    </ligand>
</feature>
<evidence type="ECO:0000313" key="14">
    <source>
        <dbReference type="EMBL" id="KGN00724.1"/>
    </source>
</evidence>
<dbReference type="PIRSF" id="PIRSF038994">
    <property type="entry name" value="NagA"/>
    <property type="match status" value="1"/>
</dbReference>
<gene>
    <name evidence="14" type="ORF">Z955_03010</name>
</gene>
<dbReference type="GO" id="GO:0008448">
    <property type="term" value="F:N-acetylglucosamine-6-phosphate deacetylase activity"/>
    <property type="evidence" value="ECO:0007669"/>
    <property type="project" value="UniProtKB-EC"/>
</dbReference>
<feature type="binding site" evidence="12">
    <location>
        <position position="130"/>
    </location>
    <ligand>
        <name>Zn(2+)</name>
        <dbReference type="ChEBI" id="CHEBI:29105"/>
    </ligand>
</feature>
<feature type="domain" description="Amidohydrolase-related" evidence="13">
    <location>
        <begin position="51"/>
        <end position="378"/>
    </location>
</feature>
<evidence type="ECO:0000256" key="1">
    <source>
        <dbReference type="ARBA" id="ARBA00010716"/>
    </source>
</evidence>
<evidence type="ECO:0000256" key="10">
    <source>
        <dbReference type="PIRSR" id="PIRSR038994-1"/>
    </source>
</evidence>
<evidence type="ECO:0000256" key="7">
    <source>
        <dbReference type="ARBA" id="ARBA00047647"/>
    </source>
</evidence>
<evidence type="ECO:0000256" key="8">
    <source>
        <dbReference type="ARBA" id="ARBA00060590"/>
    </source>
</evidence>
<evidence type="ECO:0000256" key="6">
    <source>
        <dbReference type="ARBA" id="ARBA00023277"/>
    </source>
</evidence>
<keyword evidence="4 12" id="KW-0479">Metal-binding</keyword>
<dbReference type="AlphaFoldDB" id="A0A0A0IJJ4"/>
<dbReference type="SUPFAM" id="SSF51556">
    <property type="entry name" value="Metallo-dependent hydrolases"/>
    <property type="match status" value="1"/>
</dbReference>
<dbReference type="SUPFAM" id="SSF51338">
    <property type="entry name" value="Composite domain of metallo-dependent hydrolases"/>
    <property type="match status" value="1"/>
</dbReference>
<evidence type="ECO:0000256" key="4">
    <source>
        <dbReference type="ARBA" id="ARBA00022723"/>
    </source>
</evidence>
<proteinExistence type="inferred from homology"/>
<dbReference type="EC" id="3.5.1.25" evidence="2"/>
<evidence type="ECO:0000256" key="5">
    <source>
        <dbReference type="ARBA" id="ARBA00022801"/>
    </source>
</evidence>
<dbReference type="RefSeq" id="WP_039259150.1">
    <property type="nucleotide sequence ID" value="NZ_JDRY01000017.1"/>
</dbReference>
<evidence type="ECO:0000256" key="2">
    <source>
        <dbReference type="ARBA" id="ARBA00011899"/>
    </source>
</evidence>
<feature type="binding site" evidence="11">
    <location>
        <position position="141"/>
    </location>
    <ligand>
        <name>substrate</name>
    </ligand>
</feature>
<comment type="pathway">
    <text evidence="8">Amino-sugar metabolism; N-acetylneuraminate degradation; D-fructose 6-phosphate from N-acetylneuraminate: step 4/5.</text>
</comment>
<dbReference type="InterPro" id="IPR003764">
    <property type="entry name" value="GlcNAc_6-P_deAcase"/>
</dbReference>
<name>A0A0A0IJJ4_CLOBO</name>
<keyword evidence="5 9" id="KW-0378">Hydrolase</keyword>
<keyword evidence="6 9" id="KW-0119">Carbohydrate metabolism</keyword>
<dbReference type="PANTHER" id="PTHR11113">
    <property type="entry name" value="N-ACETYLGLUCOSAMINE-6-PHOSPHATE DEACETYLASE"/>
    <property type="match status" value="1"/>
</dbReference>
<dbReference type="Gene3D" id="2.30.40.10">
    <property type="entry name" value="Urease, subunit C, domain 1"/>
    <property type="match status" value="1"/>
</dbReference>
<dbReference type="Pfam" id="PF01979">
    <property type="entry name" value="Amidohydro_1"/>
    <property type="match status" value="1"/>
</dbReference>
<evidence type="ECO:0000256" key="3">
    <source>
        <dbReference type="ARBA" id="ARBA00018029"/>
    </source>
</evidence>
<reference evidence="14 15" key="1">
    <citation type="submission" date="2014-01" db="EMBL/GenBank/DDBJ databases">
        <title>Plasmidome dynamics in the species complex Clostridium novyi sensu lato converts strains of independent lineages into distinctly different pathogens.</title>
        <authorList>
            <person name="Skarin H."/>
            <person name="Segerman B."/>
        </authorList>
    </citation>
    <scope>NUCLEOTIDE SEQUENCE [LARGE SCALE GENOMIC DNA]</scope>
    <source>
        <strain evidence="14 15">DC5</strain>
    </source>
</reference>
<evidence type="ECO:0000259" key="13">
    <source>
        <dbReference type="Pfam" id="PF01979"/>
    </source>
</evidence>
<feature type="binding site" evidence="11">
    <location>
        <begin position="305"/>
        <end position="307"/>
    </location>
    <ligand>
        <name>substrate</name>
    </ligand>
</feature>
<feature type="active site" description="Proton donor/acceptor" evidence="10">
    <location>
        <position position="272"/>
    </location>
</feature>
<comment type="catalytic activity">
    <reaction evidence="7">
        <text>N-acetyl-D-glucosamine 6-phosphate + H2O = D-glucosamine 6-phosphate + acetate</text>
        <dbReference type="Rhea" id="RHEA:22936"/>
        <dbReference type="ChEBI" id="CHEBI:15377"/>
        <dbReference type="ChEBI" id="CHEBI:30089"/>
        <dbReference type="ChEBI" id="CHEBI:57513"/>
        <dbReference type="ChEBI" id="CHEBI:58725"/>
        <dbReference type="EC" id="3.5.1.25"/>
    </reaction>
</comment>
<dbReference type="Gene3D" id="3.20.20.140">
    <property type="entry name" value="Metal-dependent hydrolases"/>
    <property type="match status" value="1"/>
</dbReference>
<accession>A0A0A0IJJ4</accession>
<organism evidence="14 15">
    <name type="scientific">Clostridium botulinum C/D str. DC5</name>
    <dbReference type="NCBI Taxonomy" id="1443128"/>
    <lineage>
        <taxon>Bacteria</taxon>
        <taxon>Bacillati</taxon>
        <taxon>Bacillota</taxon>
        <taxon>Clostridia</taxon>
        <taxon>Eubacteriales</taxon>
        <taxon>Clostridiaceae</taxon>
        <taxon>Clostridium</taxon>
    </lineage>
</organism>
<evidence type="ECO:0000256" key="12">
    <source>
        <dbReference type="PIRSR" id="PIRSR038994-3"/>
    </source>
</evidence>
<comment type="cofactor">
    <cofactor evidence="12">
        <name>a divalent metal cation</name>
        <dbReference type="ChEBI" id="CHEBI:60240"/>
    </cofactor>
    <text evidence="12">Binds 1 divalent metal cation per subunit.</text>
</comment>
<dbReference type="GO" id="GO:0006046">
    <property type="term" value="P:N-acetylglucosamine catabolic process"/>
    <property type="evidence" value="ECO:0007669"/>
    <property type="project" value="TreeGrafter"/>
</dbReference>
<evidence type="ECO:0000313" key="15">
    <source>
        <dbReference type="Proteomes" id="UP000030014"/>
    </source>
</evidence>
<dbReference type="EMBL" id="JDRY01000017">
    <property type="protein sequence ID" value="KGN00724.1"/>
    <property type="molecule type" value="Genomic_DNA"/>
</dbReference>
<sequence>MKCILNGTILTEDSLLKNKALIFDKTILDIVDENSVNRNDFSEIIDAKGNYISPGFIDIHIHGSGGKDVMNGDFNSLQTISKVITSKGTTSFLPTTMTMSKQKIYNSLNCIKSCMNKNLGGAKILGAHMEGPFISYKYKGAQNPEFILKPNFNFIKPFKDIIKIITLAPEEDKNFKFIKEIINNTDINLSIGHSNATYEETIEAINLGIHHATHTFNGMPPFHHRTPGIIGALFNSNNIKCEIIADTIHVHKAALKMLLNIKGKDNVILITDSMEAGCMHDGTWELGGQKVLVKNNSARLESGSLAGSVLTLNIAIKNILDNTNLTLNEAVNLATLNPAKELKISNTKGSIDLNKDADLVIFNKNLDIKCTIVEGNIVFKS</sequence>
<feature type="binding site" evidence="12">
    <location>
        <position position="214"/>
    </location>
    <ligand>
        <name>Zn(2+)</name>
        <dbReference type="ChEBI" id="CHEBI:29105"/>
    </ligand>
</feature>
<evidence type="ECO:0000256" key="9">
    <source>
        <dbReference type="PIRNR" id="PIRNR038994"/>
    </source>
</evidence>
<dbReference type="PANTHER" id="PTHR11113:SF14">
    <property type="entry name" value="N-ACETYLGLUCOSAMINE-6-PHOSPHATE DEACETYLASE"/>
    <property type="match status" value="1"/>
</dbReference>